<feature type="signal peptide" evidence="2">
    <location>
        <begin position="1"/>
        <end position="18"/>
    </location>
</feature>
<keyword evidence="2" id="KW-0732">Signal</keyword>
<evidence type="ECO:0000313" key="4">
    <source>
        <dbReference type="Ensembl" id="ENSCVAP00000032102.1"/>
    </source>
</evidence>
<feature type="chain" id="PRO_5018689103" description="Ig-like domain-containing protein" evidence="2">
    <location>
        <begin position="19"/>
        <end position="98"/>
    </location>
</feature>
<dbReference type="PROSITE" id="PS50835">
    <property type="entry name" value="IG_LIKE"/>
    <property type="match status" value="1"/>
</dbReference>
<dbReference type="GeneTree" id="ENSGT01120000272478"/>
<evidence type="ECO:0000256" key="1">
    <source>
        <dbReference type="ARBA" id="ARBA00005298"/>
    </source>
</evidence>
<dbReference type="OMA" id="INYNSTH"/>
<dbReference type="Gene3D" id="2.60.40.640">
    <property type="match status" value="1"/>
</dbReference>
<accession>A0A3Q2EIB2</accession>
<dbReference type="Ensembl" id="ENSCVAT00000027595.1">
    <property type="protein sequence ID" value="ENSCVAP00000032102.1"/>
    <property type="gene ID" value="ENSCVAG00000021888.1"/>
</dbReference>
<dbReference type="InterPro" id="IPR011021">
    <property type="entry name" value="Arrestin-like_N"/>
</dbReference>
<reference evidence="4" key="2">
    <citation type="submission" date="2025-09" db="UniProtKB">
        <authorList>
            <consortium name="Ensembl"/>
        </authorList>
    </citation>
    <scope>IDENTIFICATION</scope>
</reference>
<evidence type="ECO:0000313" key="5">
    <source>
        <dbReference type="Proteomes" id="UP000265020"/>
    </source>
</evidence>
<dbReference type="InterPro" id="IPR014756">
    <property type="entry name" value="Ig_E-set"/>
</dbReference>
<dbReference type="AlphaFoldDB" id="A0A3Q2EIB2"/>
<dbReference type="Proteomes" id="UP000265020">
    <property type="component" value="Unassembled WGS sequence"/>
</dbReference>
<organism evidence="4 5">
    <name type="scientific">Cyprinodon variegatus</name>
    <name type="common">Sheepshead minnow</name>
    <dbReference type="NCBI Taxonomy" id="28743"/>
    <lineage>
        <taxon>Eukaryota</taxon>
        <taxon>Metazoa</taxon>
        <taxon>Chordata</taxon>
        <taxon>Craniata</taxon>
        <taxon>Vertebrata</taxon>
        <taxon>Euteleostomi</taxon>
        <taxon>Actinopterygii</taxon>
        <taxon>Neopterygii</taxon>
        <taxon>Teleostei</taxon>
        <taxon>Neoteleostei</taxon>
        <taxon>Acanthomorphata</taxon>
        <taxon>Ovalentaria</taxon>
        <taxon>Atherinomorphae</taxon>
        <taxon>Cyprinodontiformes</taxon>
        <taxon>Cyprinodontidae</taxon>
        <taxon>Cyprinodon</taxon>
    </lineage>
</organism>
<feature type="domain" description="Ig-like" evidence="3">
    <location>
        <begin position="33"/>
        <end position="98"/>
    </location>
</feature>
<keyword evidence="5" id="KW-1185">Reference proteome</keyword>
<protein>
    <recommendedName>
        <fullName evidence="3">Ig-like domain-containing protein</fullName>
    </recommendedName>
</protein>
<sequence>ITFRGFRALLFLNTFTNGDVVSGQVEVELAKDCQIESFYIKFKGKAEVRWTERHGQTTHVYHSKDKYFSLRHYFIKSKNSTGNYVCSTNTILQGMVWP</sequence>
<dbReference type="GO" id="GO:0007399">
    <property type="term" value="P:nervous system development"/>
    <property type="evidence" value="ECO:0007669"/>
    <property type="project" value="UniProtKB-ARBA"/>
</dbReference>
<dbReference type="InterPro" id="IPR014752">
    <property type="entry name" value="Arrestin-like_C"/>
</dbReference>
<reference evidence="4" key="1">
    <citation type="submission" date="2025-08" db="UniProtKB">
        <authorList>
            <consortium name="Ensembl"/>
        </authorList>
    </citation>
    <scope>IDENTIFICATION</scope>
</reference>
<name>A0A3Q2EIB2_CYPVA</name>
<dbReference type="SUPFAM" id="SSF81296">
    <property type="entry name" value="E set domains"/>
    <property type="match status" value="1"/>
</dbReference>
<dbReference type="STRING" id="28743.ENSCVAP00000032102"/>
<evidence type="ECO:0000259" key="3">
    <source>
        <dbReference type="PROSITE" id="PS50835"/>
    </source>
</evidence>
<dbReference type="InterPro" id="IPR007110">
    <property type="entry name" value="Ig-like_dom"/>
</dbReference>
<dbReference type="Pfam" id="PF00339">
    <property type="entry name" value="Arrestin_N"/>
    <property type="match status" value="1"/>
</dbReference>
<comment type="similarity">
    <text evidence="1">Belongs to the arrestin family.</text>
</comment>
<proteinExistence type="inferred from homology"/>
<evidence type="ECO:0000256" key="2">
    <source>
        <dbReference type="SAM" id="SignalP"/>
    </source>
</evidence>